<dbReference type="Pfam" id="PF12697">
    <property type="entry name" value="Abhydrolase_6"/>
    <property type="match status" value="1"/>
</dbReference>
<comment type="caution">
    <text evidence="5">The sequence shown here is derived from an EMBL/GenBank/DDBJ whole genome shotgun (WGS) entry which is preliminary data.</text>
</comment>
<comment type="similarity">
    <text evidence="1">Belongs to the AB hydrolase superfamily. FUS2 hydrolase family.</text>
</comment>
<organism evidence="5 6">
    <name type="scientific">Subdoligranulum variabile</name>
    <dbReference type="NCBI Taxonomy" id="214851"/>
    <lineage>
        <taxon>Bacteria</taxon>
        <taxon>Bacillati</taxon>
        <taxon>Bacillota</taxon>
        <taxon>Clostridia</taxon>
        <taxon>Eubacteriales</taxon>
        <taxon>Oscillospiraceae</taxon>
        <taxon>Subdoligranulum</taxon>
    </lineage>
</organism>
<dbReference type="SUPFAM" id="SSF53474">
    <property type="entry name" value="alpha/beta-Hydrolases"/>
    <property type="match status" value="1"/>
</dbReference>
<sequence length="340" mass="35000">MKNTKLKLAAASLALLLAGCGASATVEPQPTPAAALAPTAAPAVTEAPAATPEPIPPESYDQRDETFRARHDGTEVTVHATVTTPAEGAGWPLVVLCHGFTGSRGGDGHFGPLAARLAHAGIASIAMDFPGCGESEEPFTAYTLTNIRADMTAAIAYMGVTYGADTTRLGLVGHSMGGRAVSLYLDGRDYPVTAAALWSPADNTGLDGLEFLAHDADERAALRQTADENGSVELPQWGVAAGAALFDEMAASDPCGVLAEYPGALLAAFTGGDAELLSEDTVALVQNTLATRDLPFVDMTNDFPDANHNYQAAEGSAASDAEIAARIENATAEFLVSALR</sequence>
<evidence type="ECO:0000256" key="2">
    <source>
        <dbReference type="SAM" id="MobiDB-lite"/>
    </source>
</evidence>
<dbReference type="InterPro" id="IPR029058">
    <property type="entry name" value="AB_hydrolase_fold"/>
</dbReference>
<dbReference type="EMBL" id="JAGZGG010000007">
    <property type="protein sequence ID" value="MBS5331815.1"/>
    <property type="molecule type" value="Genomic_DNA"/>
</dbReference>
<dbReference type="GO" id="GO:0016787">
    <property type="term" value="F:hydrolase activity"/>
    <property type="evidence" value="ECO:0007669"/>
    <property type="project" value="UniProtKB-KW"/>
</dbReference>
<keyword evidence="3" id="KW-0732">Signal</keyword>
<dbReference type="InterPro" id="IPR000073">
    <property type="entry name" value="AB_hydrolase_1"/>
</dbReference>
<evidence type="ECO:0000259" key="4">
    <source>
        <dbReference type="Pfam" id="PF12697"/>
    </source>
</evidence>
<dbReference type="InterPro" id="IPR050261">
    <property type="entry name" value="FrsA_esterase"/>
</dbReference>
<feature type="signal peptide" evidence="3">
    <location>
        <begin position="1"/>
        <end position="24"/>
    </location>
</feature>
<gene>
    <name evidence="5" type="ORF">KHY36_04705</name>
</gene>
<dbReference type="PROSITE" id="PS51257">
    <property type="entry name" value="PROKAR_LIPOPROTEIN"/>
    <property type="match status" value="1"/>
</dbReference>
<name>A0A943DAD7_9FIRM</name>
<dbReference type="PANTHER" id="PTHR22946">
    <property type="entry name" value="DIENELACTONE HYDROLASE DOMAIN-CONTAINING PROTEIN-RELATED"/>
    <property type="match status" value="1"/>
</dbReference>
<feature type="domain" description="AB hydrolase-1" evidence="4">
    <location>
        <begin position="94"/>
        <end position="274"/>
    </location>
</feature>
<dbReference type="Proteomes" id="UP000759273">
    <property type="component" value="Unassembled WGS sequence"/>
</dbReference>
<keyword evidence="5" id="KW-0378">Hydrolase</keyword>
<feature type="compositionally biased region" description="Low complexity" evidence="2">
    <location>
        <begin position="33"/>
        <end position="50"/>
    </location>
</feature>
<evidence type="ECO:0000313" key="5">
    <source>
        <dbReference type="EMBL" id="MBS5331815.1"/>
    </source>
</evidence>
<evidence type="ECO:0000313" key="6">
    <source>
        <dbReference type="Proteomes" id="UP000759273"/>
    </source>
</evidence>
<protein>
    <submittedName>
        <fullName evidence="5">Alpha/beta fold hydrolase</fullName>
    </submittedName>
</protein>
<dbReference type="AlphaFoldDB" id="A0A943DAD7"/>
<accession>A0A943DAD7</accession>
<proteinExistence type="inferred from homology"/>
<feature type="region of interest" description="Disordered" evidence="2">
    <location>
        <begin position="33"/>
        <end position="61"/>
    </location>
</feature>
<dbReference type="Gene3D" id="3.40.50.1820">
    <property type="entry name" value="alpha/beta hydrolase"/>
    <property type="match status" value="1"/>
</dbReference>
<reference evidence="5" key="1">
    <citation type="submission" date="2021-02" db="EMBL/GenBank/DDBJ databases">
        <title>Infant gut strain persistence is associated with maternal origin, phylogeny, and functional potential including surface adhesion and iron acquisition.</title>
        <authorList>
            <person name="Lou Y.C."/>
        </authorList>
    </citation>
    <scope>NUCLEOTIDE SEQUENCE</scope>
    <source>
        <strain evidence="5">L3_101_000M1_dasL3_101_000M1_concoct_87</strain>
    </source>
</reference>
<evidence type="ECO:0000256" key="1">
    <source>
        <dbReference type="ARBA" id="ARBA00038115"/>
    </source>
</evidence>
<evidence type="ECO:0000256" key="3">
    <source>
        <dbReference type="SAM" id="SignalP"/>
    </source>
</evidence>
<feature type="chain" id="PRO_5037590606" evidence="3">
    <location>
        <begin position="25"/>
        <end position="340"/>
    </location>
</feature>